<dbReference type="InterPro" id="IPR000333">
    <property type="entry name" value="TGFB_receptor"/>
</dbReference>
<dbReference type="GeneID" id="106805708"/>
<comment type="cofactor">
    <cofactor evidence="15">
        <name>Mg(2+)</name>
        <dbReference type="ChEBI" id="CHEBI:18420"/>
    </cofactor>
    <cofactor evidence="15">
        <name>Mn(2+)</name>
        <dbReference type="ChEBI" id="CHEBI:29035"/>
    </cofactor>
</comment>
<comment type="similarity">
    <text evidence="2 15">Belongs to the protein kinase superfamily. TKL Ser/Thr protein kinase family. TGFB receptor subfamily.</text>
</comment>
<feature type="region of interest" description="Disordered" evidence="16">
    <location>
        <begin position="948"/>
        <end position="997"/>
    </location>
</feature>
<feature type="signal peptide" evidence="17">
    <location>
        <begin position="1"/>
        <end position="19"/>
    </location>
</feature>
<evidence type="ECO:0000256" key="15">
    <source>
        <dbReference type="RuleBase" id="RU361271"/>
    </source>
</evidence>
<feature type="region of interest" description="Disordered" evidence="16">
    <location>
        <begin position="727"/>
        <end position="751"/>
    </location>
</feature>
<organism evidence="19 20">
    <name type="scientific">Priapulus caudatus</name>
    <name type="common">Priapulid worm</name>
    <dbReference type="NCBI Taxonomy" id="37621"/>
    <lineage>
        <taxon>Eukaryota</taxon>
        <taxon>Metazoa</taxon>
        <taxon>Ecdysozoa</taxon>
        <taxon>Scalidophora</taxon>
        <taxon>Priapulida</taxon>
        <taxon>Priapulimorpha</taxon>
        <taxon>Priapulimorphida</taxon>
        <taxon>Priapulidae</taxon>
        <taxon>Priapulus</taxon>
    </lineage>
</organism>
<dbReference type="PANTHER" id="PTHR23255">
    <property type="entry name" value="TRANSFORMING GROWTH FACTOR-BETA RECEPTOR TYPE I AND II"/>
    <property type="match status" value="1"/>
</dbReference>
<keyword evidence="9 15" id="KW-0418">Kinase</keyword>
<dbReference type="Gene3D" id="1.10.510.10">
    <property type="entry name" value="Transferase(Phosphotransferase) domain 1"/>
    <property type="match status" value="1"/>
</dbReference>
<evidence type="ECO:0000256" key="9">
    <source>
        <dbReference type="ARBA" id="ARBA00022777"/>
    </source>
</evidence>
<evidence type="ECO:0000256" key="7">
    <source>
        <dbReference type="ARBA" id="ARBA00022729"/>
    </source>
</evidence>
<feature type="chain" id="PRO_5045389198" description="Serine/threonine-protein kinase receptor" evidence="17">
    <location>
        <begin position="20"/>
        <end position="1186"/>
    </location>
</feature>
<keyword evidence="6 15" id="KW-0479">Metal-binding</keyword>
<dbReference type="InterPro" id="IPR011009">
    <property type="entry name" value="Kinase-like_dom_sf"/>
</dbReference>
<dbReference type="PRINTS" id="PR00653">
    <property type="entry name" value="ACTIVIN2R"/>
</dbReference>
<feature type="region of interest" description="Disordered" evidence="16">
    <location>
        <begin position="627"/>
        <end position="647"/>
    </location>
</feature>
<dbReference type="EC" id="2.7.11.30" evidence="15"/>
<evidence type="ECO:0000256" key="5">
    <source>
        <dbReference type="ARBA" id="ARBA00022692"/>
    </source>
</evidence>
<evidence type="ECO:0000256" key="14">
    <source>
        <dbReference type="ARBA" id="ARBA00023170"/>
    </source>
</evidence>
<feature type="compositionally biased region" description="Polar residues" evidence="16">
    <location>
        <begin position="1150"/>
        <end position="1160"/>
    </location>
</feature>
<keyword evidence="7 17" id="KW-0732">Signal</keyword>
<keyword evidence="11 15" id="KW-0460">Magnesium</keyword>
<dbReference type="Gene3D" id="3.30.200.20">
    <property type="entry name" value="Phosphorylase Kinase, domain 1"/>
    <property type="match status" value="1"/>
</dbReference>
<dbReference type="InterPro" id="IPR000719">
    <property type="entry name" value="Prot_kinase_dom"/>
</dbReference>
<dbReference type="SUPFAM" id="SSF57302">
    <property type="entry name" value="Snake toxin-like"/>
    <property type="match status" value="1"/>
</dbReference>
<dbReference type="Pfam" id="PF01064">
    <property type="entry name" value="Activin_recp"/>
    <property type="match status" value="1"/>
</dbReference>
<feature type="region of interest" description="Disordered" evidence="16">
    <location>
        <begin position="557"/>
        <end position="615"/>
    </location>
</feature>
<feature type="domain" description="Protein kinase" evidence="18">
    <location>
        <begin position="240"/>
        <end position="548"/>
    </location>
</feature>
<keyword evidence="12 15" id="KW-1133">Transmembrane helix</keyword>
<comment type="subcellular location">
    <subcellularLocation>
        <location evidence="1 15">Membrane</location>
        <topology evidence="1 15">Single-pass type I membrane protein</topology>
    </subcellularLocation>
</comment>
<evidence type="ECO:0000256" key="3">
    <source>
        <dbReference type="ARBA" id="ARBA00022527"/>
    </source>
</evidence>
<feature type="compositionally biased region" description="Low complexity" evidence="16">
    <location>
        <begin position="1082"/>
        <end position="1093"/>
    </location>
</feature>
<keyword evidence="5 15" id="KW-0812">Transmembrane</keyword>
<dbReference type="CDD" id="cd14054">
    <property type="entry name" value="STKc_BMPR2_AMHR2"/>
    <property type="match status" value="1"/>
</dbReference>
<dbReference type="PROSITE" id="PS50011">
    <property type="entry name" value="PROTEIN_KINASE_DOM"/>
    <property type="match status" value="1"/>
</dbReference>
<proteinExistence type="inferred from homology"/>
<evidence type="ECO:0000256" key="10">
    <source>
        <dbReference type="ARBA" id="ARBA00022840"/>
    </source>
</evidence>
<dbReference type="RefSeq" id="XP_014662897.1">
    <property type="nucleotide sequence ID" value="XM_014807411.1"/>
</dbReference>
<evidence type="ECO:0000256" key="11">
    <source>
        <dbReference type="ARBA" id="ARBA00022842"/>
    </source>
</evidence>
<gene>
    <name evidence="20" type="primary">LOC106805708</name>
</gene>
<feature type="compositionally biased region" description="Polar residues" evidence="16">
    <location>
        <begin position="727"/>
        <end position="737"/>
    </location>
</feature>
<feature type="region of interest" description="Disordered" evidence="16">
    <location>
        <begin position="768"/>
        <end position="886"/>
    </location>
</feature>
<evidence type="ECO:0000256" key="12">
    <source>
        <dbReference type="ARBA" id="ARBA00022989"/>
    </source>
</evidence>
<feature type="region of interest" description="Disordered" evidence="16">
    <location>
        <begin position="1068"/>
        <end position="1163"/>
    </location>
</feature>
<evidence type="ECO:0000256" key="2">
    <source>
        <dbReference type="ARBA" id="ARBA00009605"/>
    </source>
</evidence>
<evidence type="ECO:0000256" key="4">
    <source>
        <dbReference type="ARBA" id="ARBA00022679"/>
    </source>
</evidence>
<accession>A0ABM1DSH6</accession>
<evidence type="ECO:0000256" key="16">
    <source>
        <dbReference type="SAM" id="MobiDB-lite"/>
    </source>
</evidence>
<evidence type="ECO:0000313" key="20">
    <source>
        <dbReference type="RefSeq" id="XP_014662897.1"/>
    </source>
</evidence>
<evidence type="ECO:0000256" key="17">
    <source>
        <dbReference type="SAM" id="SignalP"/>
    </source>
</evidence>
<evidence type="ECO:0000259" key="18">
    <source>
        <dbReference type="PROSITE" id="PS50011"/>
    </source>
</evidence>
<evidence type="ECO:0000256" key="6">
    <source>
        <dbReference type="ARBA" id="ARBA00022723"/>
    </source>
</evidence>
<feature type="compositionally biased region" description="Low complexity" evidence="16">
    <location>
        <begin position="786"/>
        <end position="809"/>
    </location>
</feature>
<dbReference type="InterPro" id="IPR045860">
    <property type="entry name" value="Snake_toxin-like_sf"/>
</dbReference>
<dbReference type="Gene3D" id="2.10.60.10">
    <property type="entry name" value="CD59"/>
    <property type="match status" value="1"/>
</dbReference>
<protein>
    <recommendedName>
        <fullName evidence="15">Serine/threonine-protein kinase receptor</fullName>
        <ecNumber evidence="15">2.7.11.30</ecNumber>
    </recommendedName>
</protein>
<keyword evidence="10 15" id="KW-0067">ATP-binding</keyword>
<feature type="compositionally biased region" description="Basic and acidic residues" evidence="16">
    <location>
        <begin position="592"/>
        <end position="603"/>
    </location>
</feature>
<feature type="compositionally biased region" description="Polar residues" evidence="16">
    <location>
        <begin position="559"/>
        <end position="575"/>
    </location>
</feature>
<name>A0ABM1DSH6_PRICU</name>
<keyword evidence="4 15" id="KW-0808">Transferase</keyword>
<dbReference type="InterPro" id="IPR001245">
    <property type="entry name" value="Ser-Thr/Tyr_kinase_cat_dom"/>
</dbReference>
<dbReference type="InterPro" id="IPR000472">
    <property type="entry name" value="Activin_recp"/>
</dbReference>
<evidence type="ECO:0000313" key="19">
    <source>
        <dbReference type="Proteomes" id="UP000695022"/>
    </source>
</evidence>
<keyword evidence="8 15" id="KW-0547">Nucleotide-binding</keyword>
<evidence type="ECO:0000256" key="1">
    <source>
        <dbReference type="ARBA" id="ARBA00004479"/>
    </source>
</evidence>
<comment type="catalytic activity">
    <reaction evidence="15">
        <text>L-threonyl-[receptor-protein] + ATP = O-phospho-L-threonyl-[receptor-protein] + ADP + H(+)</text>
        <dbReference type="Rhea" id="RHEA:44880"/>
        <dbReference type="Rhea" id="RHEA-COMP:11024"/>
        <dbReference type="Rhea" id="RHEA-COMP:11025"/>
        <dbReference type="ChEBI" id="CHEBI:15378"/>
        <dbReference type="ChEBI" id="CHEBI:30013"/>
        <dbReference type="ChEBI" id="CHEBI:30616"/>
        <dbReference type="ChEBI" id="CHEBI:61977"/>
        <dbReference type="ChEBI" id="CHEBI:456216"/>
        <dbReference type="EC" id="2.7.11.30"/>
    </reaction>
</comment>
<dbReference type="Proteomes" id="UP000695022">
    <property type="component" value="Unplaced"/>
</dbReference>
<sequence>MMWLIKVLLICSILGLGAAGKQDEVYTFCAYWDENPDVLNTNGVDDSIDDSGEAMATLEEGLALKEADNFGEVAGIKIPNQDIVRCESGTHYCYTLWHLDPKNDTLIAVLKQGCWTYNAMEPCTKDTCISKTAANRYGIDKTKFCCCVGHMCNRNYSDGYVPDASTSQPVITNTGRSRHSYRERTIIIALSTVVGVAIFIAVAYLVCRLFMMYRKRQPDGLNLMEAPSSGAAPNFDLDELKLTELLDRGRYGQVWKGTLYDHDVAIKVFGAHNRHYFHNERDVYSLPHMEHDSLLHYIGADECKTADGGSIEYRLVLSYIATGNLHNHLKNNVLNWSEFVRIALSVSSGLAHLHQDILKEDVHKPPIAHRDINTRNILVQPDGTCVICDLGFAIRTSGSKLIHSGWTDNAEQVSLVDVGTVRYMAPEILEGAVNLRDCESSLKQIDVYALGLVLWETGMRCSDLFQGLELPEYQLPFQEEVGPHPSFEDMQDVVCRNKWRPRFPDVWKDTNQAIRSLKETIEDCWDQDAEARLTALCVQERMLDLPILWERQKMKGISPSVNPQQLRNPSSSTGPDSPDYSEPTDRNGNNVDQRETDEPHETHALLPSGSGRYQRYHNDASISESTAETIVMSPSESEPPPRPTKGNVNQFMVQQKQAKVEPHQGRNPCLERNINTEEERPLAVRGNTLIDKDKVGKAPSNTGGDTMFDSLTDNLQTALVQNESLPIQERSNQQVAPQNDALPPRERPNYTAAPIPYVQNAVRDGGIAKCPKQENVPGNGTHRNLAMPAGAAGPAAGPHRVAGASPSSSAKRDDKKKDKKSKGGLMSLFDRKLFSHGSNLAKPAPPPAAAGGHHQRASSDSSSGGQRLQGEGGHQRSGSDSGNAAPVNTEVRLVNGNAHTVVNNIFPGDSAVGGGVGGRVVGRAELGVASKRELAAAPEQLALVCSSRADTDERAPRPSMLPIEGATGETSGEPAEPSFPGDGGQALAVRPESSLSDDEMIDLARTRNGDVATRNDLAPTWNGDIATRNDLAPTRNGDVATRNDLAPMWNGDVSPAWNDRGSKRDDLAPNSWNGCLPSRSGATTAARAEPPTTIHEQQPPPPALNNVAGSAGRHPKPVNGLIMNGPQPPPLTSITHGAVGKVPNGVAPTGATQQLPNNLTAGRAKGVANGNLVQSSPEIPYSVSVL</sequence>
<keyword evidence="19" id="KW-1185">Reference proteome</keyword>
<feature type="transmembrane region" description="Helical" evidence="15">
    <location>
        <begin position="186"/>
        <end position="207"/>
    </location>
</feature>
<keyword evidence="15" id="KW-0464">Manganese</keyword>
<keyword evidence="3 15" id="KW-0723">Serine/threonine-protein kinase</keyword>
<dbReference type="Pfam" id="PF07714">
    <property type="entry name" value="PK_Tyr_Ser-Thr"/>
    <property type="match status" value="1"/>
</dbReference>
<evidence type="ECO:0000256" key="8">
    <source>
        <dbReference type="ARBA" id="ARBA00022741"/>
    </source>
</evidence>
<reference evidence="20" key="1">
    <citation type="submission" date="2025-08" db="UniProtKB">
        <authorList>
            <consortium name="RefSeq"/>
        </authorList>
    </citation>
    <scope>IDENTIFICATION</scope>
</reference>
<keyword evidence="14 15" id="KW-0675">Receptor</keyword>
<dbReference type="SUPFAM" id="SSF56112">
    <property type="entry name" value="Protein kinase-like (PK-like)"/>
    <property type="match status" value="1"/>
</dbReference>
<dbReference type="CDD" id="cd23618">
    <property type="entry name" value="TFP_LU_ECD_Wit"/>
    <property type="match status" value="1"/>
</dbReference>
<dbReference type="PANTHER" id="PTHR23255:SF100">
    <property type="entry name" value="RECEPTOR PROTEIN SERINE_THREONINE KINASE"/>
    <property type="match status" value="1"/>
</dbReference>
<evidence type="ECO:0000256" key="13">
    <source>
        <dbReference type="ARBA" id="ARBA00023136"/>
    </source>
</evidence>
<keyword evidence="13 15" id="KW-0472">Membrane</keyword>